<dbReference type="eggNOG" id="ENOG502R2CB">
    <property type="taxonomic scope" value="Eukaryota"/>
</dbReference>
<dbReference type="InParanoid" id="A0A061GBI1"/>
<proteinExistence type="predicted"/>
<dbReference type="InterPro" id="IPR025422">
    <property type="entry name" value="TGA_domain"/>
</dbReference>
<dbReference type="InterPro" id="IPR051886">
    <property type="entry name" value="Seed_Dev/Stress_Resp_Reg"/>
</dbReference>
<dbReference type="PANTHER" id="PTHR46354:SF9">
    <property type="entry name" value="PROTEIN INAPERTURATE POLLEN1"/>
    <property type="match status" value="1"/>
</dbReference>
<organism evidence="2 3">
    <name type="scientific">Theobroma cacao</name>
    <name type="common">Cacao</name>
    <name type="synonym">Cocoa</name>
    <dbReference type="NCBI Taxonomy" id="3641"/>
    <lineage>
        <taxon>Eukaryota</taxon>
        <taxon>Viridiplantae</taxon>
        <taxon>Streptophyta</taxon>
        <taxon>Embryophyta</taxon>
        <taxon>Tracheophyta</taxon>
        <taxon>Spermatophyta</taxon>
        <taxon>Magnoliopsida</taxon>
        <taxon>eudicotyledons</taxon>
        <taxon>Gunneridae</taxon>
        <taxon>Pentapetalae</taxon>
        <taxon>rosids</taxon>
        <taxon>malvids</taxon>
        <taxon>Malvales</taxon>
        <taxon>Malvaceae</taxon>
        <taxon>Byttnerioideae</taxon>
        <taxon>Theobroma</taxon>
    </lineage>
</organism>
<dbReference type="Gramene" id="EOY24414">
    <property type="protein sequence ID" value="EOY24414"/>
    <property type="gene ID" value="TCM_016021"/>
</dbReference>
<dbReference type="PROSITE" id="PS51806">
    <property type="entry name" value="DOG1"/>
    <property type="match status" value="1"/>
</dbReference>
<name>A0A061GBI1_THECC</name>
<dbReference type="Proteomes" id="UP000026915">
    <property type="component" value="Chromosome 3"/>
</dbReference>
<protein>
    <submittedName>
        <fullName evidence="2">Uncharacterized protein isoform 1</fullName>
    </submittedName>
</protein>
<accession>A0A061GBI1</accession>
<dbReference type="PANTHER" id="PTHR46354">
    <property type="entry name" value="DOG1 DOMAIN-CONTAINING PROTEIN"/>
    <property type="match status" value="1"/>
</dbReference>
<evidence type="ECO:0000259" key="1">
    <source>
        <dbReference type="PROSITE" id="PS51806"/>
    </source>
</evidence>
<dbReference type="GO" id="GO:0043565">
    <property type="term" value="F:sequence-specific DNA binding"/>
    <property type="evidence" value="ECO:0007669"/>
    <property type="project" value="InterPro"/>
</dbReference>
<dbReference type="GO" id="GO:0006351">
    <property type="term" value="P:DNA-templated transcription"/>
    <property type="evidence" value="ECO:0007669"/>
    <property type="project" value="InterPro"/>
</dbReference>
<reference evidence="2 3" key="1">
    <citation type="journal article" date="2013" name="Genome Biol.">
        <title>The genome sequence of the most widely cultivated cacao type and its use to identify candidate genes regulating pod color.</title>
        <authorList>
            <person name="Motamayor J.C."/>
            <person name="Mockaitis K."/>
            <person name="Schmutz J."/>
            <person name="Haiminen N."/>
            <person name="Iii D.L."/>
            <person name="Cornejo O."/>
            <person name="Findley S.D."/>
            <person name="Zheng P."/>
            <person name="Utro F."/>
            <person name="Royaert S."/>
            <person name="Saski C."/>
            <person name="Jenkins J."/>
            <person name="Podicheti R."/>
            <person name="Zhao M."/>
            <person name="Scheffler B.E."/>
            <person name="Stack J.C."/>
            <person name="Feltus F.A."/>
            <person name="Mustiga G.M."/>
            <person name="Amores F."/>
            <person name="Phillips W."/>
            <person name="Marelli J.P."/>
            <person name="May G.D."/>
            <person name="Shapiro H."/>
            <person name="Ma J."/>
            <person name="Bustamante C.D."/>
            <person name="Schnell R.J."/>
            <person name="Main D."/>
            <person name="Gilbert D."/>
            <person name="Parida L."/>
            <person name="Kuhn D.N."/>
        </authorList>
    </citation>
    <scope>NUCLEOTIDE SEQUENCE [LARGE SCALE GENOMIC DNA]</scope>
    <source>
        <strain evidence="3">cv. Matina 1-6</strain>
    </source>
</reference>
<dbReference type="Pfam" id="PF14144">
    <property type="entry name" value="DOG1"/>
    <property type="match status" value="1"/>
</dbReference>
<dbReference type="EMBL" id="CM001881">
    <property type="protein sequence ID" value="EOY24414.1"/>
    <property type="molecule type" value="Genomic_DNA"/>
</dbReference>
<sequence length="437" mass="49853">MYDRTKTIGHGLSLGGWSSKLVIVLCNSHVLIFSAVKRLFFSSTPPLNLSQKTTYKIMEGLIHTSMHEFQTIHNGKKEDGDIEILRLRRQSYGLARGYMHRQITQKAKTHQGTNSDTCLFPSKTLCSDPFSPFCNKAKKPLTALKFLHHPPYTSSSATMPRPFSFFSRKKTTTVPFKDLYEDWFNTLTNTLLPLLRQSLSSPSPTLLPFRRDLLLQHFLSHYDFLDLAASNDVSQMLFPSWRNSLEIPFLFLGDLHPYLFTNLLRSFIDAANNEKDAEKNGFNYPAEGSLLETFEYSLDKPWPVLMAWTNPSENLMLRIEQIECGLRLMVPPLVSRVKKVQAAFVGRVAEKWAAYEGKKMALEEAVKVEMEEMLGVFVDANRLRRSVLIEIVNATDVYQGALFLEGLAQFLIGFKDRALLGEFERCKIPINGVHWGL</sequence>
<gene>
    <name evidence="2" type="ORF">TCM_016021</name>
</gene>
<dbReference type="STRING" id="3641.A0A061GBI1"/>
<evidence type="ECO:0000313" key="3">
    <source>
        <dbReference type="Proteomes" id="UP000026915"/>
    </source>
</evidence>
<dbReference type="HOGENOM" id="CLU_627634_0_0_1"/>
<evidence type="ECO:0000313" key="2">
    <source>
        <dbReference type="EMBL" id="EOY24414.1"/>
    </source>
</evidence>
<dbReference type="AlphaFoldDB" id="A0A061GBI1"/>
<feature type="domain" description="DOG1" evidence="1">
    <location>
        <begin position="173"/>
        <end position="424"/>
    </location>
</feature>
<keyword evidence="3" id="KW-1185">Reference proteome</keyword>